<dbReference type="InterPro" id="IPR036249">
    <property type="entry name" value="Thioredoxin-like_sf"/>
</dbReference>
<dbReference type="PROSITE" id="PS51352">
    <property type="entry name" value="THIOREDOXIN_2"/>
    <property type="match status" value="1"/>
</dbReference>
<evidence type="ECO:0000256" key="1">
    <source>
        <dbReference type="SAM" id="MobiDB-lite"/>
    </source>
</evidence>
<gene>
    <name evidence="4" type="ORF">NITHO_3920006</name>
</gene>
<protein>
    <recommendedName>
        <fullName evidence="3">Thioredoxin domain-containing protein</fullName>
    </recommendedName>
</protein>
<name>I4EJB5_9BACT</name>
<dbReference type="CDD" id="cd02966">
    <property type="entry name" value="TlpA_like_family"/>
    <property type="match status" value="1"/>
</dbReference>
<evidence type="ECO:0000256" key="2">
    <source>
        <dbReference type="SAM" id="Phobius"/>
    </source>
</evidence>
<keyword evidence="2" id="KW-0812">Transmembrane</keyword>
<keyword evidence="5" id="KW-1185">Reference proteome</keyword>
<accession>I4EJB5</accession>
<dbReference type="Proteomes" id="UP000004221">
    <property type="component" value="Unassembled WGS sequence"/>
</dbReference>
<dbReference type="SUPFAM" id="SSF52833">
    <property type="entry name" value="Thioredoxin-like"/>
    <property type="match status" value="2"/>
</dbReference>
<evidence type="ECO:0000313" key="4">
    <source>
        <dbReference type="EMBL" id="CCF84777.1"/>
    </source>
</evidence>
<dbReference type="Pfam" id="PF00578">
    <property type="entry name" value="AhpC-TSA"/>
    <property type="match status" value="2"/>
</dbReference>
<feature type="domain" description="Thioredoxin" evidence="3">
    <location>
        <begin position="72"/>
        <end position="204"/>
    </location>
</feature>
<feature type="compositionally biased region" description="Basic and acidic residues" evidence="1">
    <location>
        <begin position="212"/>
        <end position="224"/>
    </location>
</feature>
<sequence>MTGSRPTRDVRILSTSVAILSAFVLGLLALVYEVIKRHGQALLRLEALESSQETAVDPEDGDPWGNLFQHGAPPGSVGMNFELPSLSGETWTLTRLKGRRLFLIFFSPSCPHSLSLLPGLAQLPTNPPPDLPLVIIMSHGDREVNRRLMERHRVRLPVLLQDQSEVALQYFVSGTPMAYLLDADGITEQDRIEGPRAILGAAFATTTGEARIPDDRVSPIDHRQSPPLTPLRSGDRLPAIRIPRLDGQMLTEERFLGQRLLLILFDPLCAPCVDLLPDLAGINGNSSQPEVIMITRRDPELTRALTLEHTMTYPIAVQDHWEISRQLGVVAVPAACVVGPDGYLESEIAVGQQSVLALLKWSRSGQSEKRLVSLTSLLR</sequence>
<dbReference type="GO" id="GO:0016491">
    <property type="term" value="F:oxidoreductase activity"/>
    <property type="evidence" value="ECO:0007669"/>
    <property type="project" value="InterPro"/>
</dbReference>
<comment type="caution">
    <text evidence="4">The sequence shown here is derived from an EMBL/GenBank/DDBJ whole genome shotgun (WGS) entry which is preliminary data.</text>
</comment>
<keyword evidence="2" id="KW-1133">Transmembrane helix</keyword>
<dbReference type="PANTHER" id="PTHR42852">
    <property type="entry name" value="THIOL:DISULFIDE INTERCHANGE PROTEIN DSBE"/>
    <property type="match status" value="1"/>
</dbReference>
<dbReference type="AlphaFoldDB" id="I4EJB5"/>
<dbReference type="Gene3D" id="3.40.30.10">
    <property type="entry name" value="Glutaredoxin"/>
    <property type="match status" value="2"/>
</dbReference>
<dbReference type="OrthoDB" id="9809746at2"/>
<dbReference type="GO" id="GO:0016209">
    <property type="term" value="F:antioxidant activity"/>
    <property type="evidence" value="ECO:0007669"/>
    <property type="project" value="InterPro"/>
</dbReference>
<evidence type="ECO:0000313" key="5">
    <source>
        <dbReference type="Proteomes" id="UP000004221"/>
    </source>
</evidence>
<proteinExistence type="predicted"/>
<organism evidence="4 5">
    <name type="scientific">Nitrolancea hollandica Lb</name>
    <dbReference type="NCBI Taxonomy" id="1129897"/>
    <lineage>
        <taxon>Bacteria</taxon>
        <taxon>Pseudomonadati</taxon>
        <taxon>Thermomicrobiota</taxon>
        <taxon>Thermomicrobia</taxon>
        <taxon>Sphaerobacterales</taxon>
        <taxon>Sphaerobacterineae</taxon>
        <taxon>Sphaerobacteraceae</taxon>
        <taxon>Nitrolancea</taxon>
    </lineage>
</organism>
<dbReference type="InterPro" id="IPR050553">
    <property type="entry name" value="Thioredoxin_ResA/DsbE_sf"/>
</dbReference>
<evidence type="ECO:0000259" key="3">
    <source>
        <dbReference type="PROSITE" id="PS51352"/>
    </source>
</evidence>
<dbReference type="InterPro" id="IPR013766">
    <property type="entry name" value="Thioredoxin_domain"/>
</dbReference>
<dbReference type="RefSeq" id="WP_008479200.1">
    <property type="nucleotide sequence ID" value="NZ_CAGS01000326.1"/>
</dbReference>
<feature type="region of interest" description="Disordered" evidence="1">
    <location>
        <begin position="212"/>
        <end position="233"/>
    </location>
</feature>
<dbReference type="InterPro" id="IPR000866">
    <property type="entry name" value="AhpC/TSA"/>
</dbReference>
<feature type="transmembrane region" description="Helical" evidence="2">
    <location>
        <begin position="12"/>
        <end position="35"/>
    </location>
</feature>
<reference evidence="4 5" key="1">
    <citation type="journal article" date="2012" name="ISME J.">
        <title>Nitrification expanded: discovery, physiology and genomics of a nitrite-oxidizing bacterium from the phylum Chloroflexi.</title>
        <authorList>
            <person name="Sorokin D.Y."/>
            <person name="Lucker S."/>
            <person name="Vejmelkova D."/>
            <person name="Kostrikina N.A."/>
            <person name="Kleerebezem R."/>
            <person name="Rijpstra W.I."/>
            <person name="Damste J.S."/>
            <person name="Le Paslier D."/>
            <person name="Muyzer G."/>
            <person name="Wagner M."/>
            <person name="van Loosdrecht M.C."/>
            <person name="Daims H."/>
        </authorList>
    </citation>
    <scope>NUCLEOTIDE SEQUENCE [LARGE SCALE GENOMIC DNA]</scope>
    <source>
        <strain evidence="5">none</strain>
    </source>
</reference>
<dbReference type="EMBL" id="CAGS01000326">
    <property type="protein sequence ID" value="CCF84777.1"/>
    <property type="molecule type" value="Genomic_DNA"/>
</dbReference>
<keyword evidence="2" id="KW-0472">Membrane</keyword>
<dbReference type="PANTHER" id="PTHR42852:SF13">
    <property type="entry name" value="PROTEIN DIPZ"/>
    <property type="match status" value="1"/>
</dbReference>